<reference evidence="3" key="1">
    <citation type="journal article" date="2019" name="Int. J. Syst. Evol. Microbiol.">
        <title>The Global Catalogue of Microorganisms (GCM) 10K type strain sequencing project: providing services to taxonomists for standard genome sequencing and annotation.</title>
        <authorList>
            <consortium name="The Broad Institute Genomics Platform"/>
            <consortium name="The Broad Institute Genome Sequencing Center for Infectious Disease"/>
            <person name="Wu L."/>
            <person name="Ma J."/>
        </authorList>
    </citation>
    <scope>NUCLEOTIDE SEQUENCE [LARGE SCALE GENOMIC DNA]</scope>
    <source>
        <strain evidence="3">JCM 17066</strain>
    </source>
</reference>
<evidence type="ECO:0000313" key="2">
    <source>
        <dbReference type="EMBL" id="MFC5474130.1"/>
    </source>
</evidence>
<organism evidence="2 3">
    <name type="scientific">Paraherbaspirillum soli</name>
    <dbReference type="NCBI Taxonomy" id="631222"/>
    <lineage>
        <taxon>Bacteria</taxon>
        <taxon>Pseudomonadati</taxon>
        <taxon>Pseudomonadota</taxon>
        <taxon>Betaproteobacteria</taxon>
        <taxon>Burkholderiales</taxon>
        <taxon>Oxalobacteraceae</taxon>
        <taxon>Paraherbaspirillum</taxon>
    </lineage>
</organism>
<evidence type="ECO:0000256" key="1">
    <source>
        <dbReference type="SAM" id="Phobius"/>
    </source>
</evidence>
<keyword evidence="1" id="KW-0812">Transmembrane</keyword>
<keyword evidence="1" id="KW-1133">Transmembrane helix</keyword>
<keyword evidence="3" id="KW-1185">Reference proteome</keyword>
<proteinExistence type="predicted"/>
<keyword evidence="1" id="KW-0472">Membrane</keyword>
<gene>
    <name evidence="2" type="ORF">ACFPM8_09170</name>
</gene>
<dbReference type="EMBL" id="JBHSMT010000013">
    <property type="protein sequence ID" value="MFC5474130.1"/>
    <property type="molecule type" value="Genomic_DNA"/>
</dbReference>
<comment type="caution">
    <text evidence="2">The sequence shown here is derived from an EMBL/GenBank/DDBJ whole genome shotgun (WGS) entry which is preliminary data.</text>
</comment>
<name>A0ABW0M944_9BURK</name>
<feature type="transmembrane region" description="Helical" evidence="1">
    <location>
        <begin position="39"/>
        <end position="62"/>
    </location>
</feature>
<sequence>MSTLIPTNVNTSTDVPVHPEMPRYRTGLARILAIMWKMLIAAAGLALGGFLGLLIGLFSGLIDFSC</sequence>
<dbReference type="Proteomes" id="UP001596045">
    <property type="component" value="Unassembled WGS sequence"/>
</dbReference>
<dbReference type="RefSeq" id="WP_378997196.1">
    <property type="nucleotide sequence ID" value="NZ_JBHSMT010000013.1"/>
</dbReference>
<accession>A0ABW0M944</accession>
<protein>
    <submittedName>
        <fullName evidence="2">Uncharacterized protein</fullName>
    </submittedName>
</protein>
<evidence type="ECO:0000313" key="3">
    <source>
        <dbReference type="Proteomes" id="UP001596045"/>
    </source>
</evidence>